<dbReference type="EC" id="1.6.5.9" evidence="2"/>
<dbReference type="Proteomes" id="UP000604046">
    <property type="component" value="Unassembled WGS sequence"/>
</dbReference>
<comment type="caution">
    <text evidence="13">The sequence shown here is derived from an EMBL/GenBank/DDBJ whole genome shotgun (WGS) entry which is preliminary data.</text>
</comment>
<dbReference type="AlphaFoldDB" id="A0A812MGL2"/>
<evidence type="ECO:0000256" key="8">
    <source>
        <dbReference type="ARBA" id="ARBA00047599"/>
    </source>
</evidence>
<feature type="coiled-coil region" evidence="10">
    <location>
        <begin position="365"/>
        <end position="407"/>
    </location>
</feature>
<reference evidence="13" key="1">
    <citation type="submission" date="2021-02" db="EMBL/GenBank/DDBJ databases">
        <authorList>
            <person name="Dougan E. K."/>
            <person name="Rhodes N."/>
            <person name="Thang M."/>
            <person name="Chan C."/>
        </authorList>
    </citation>
    <scope>NUCLEOTIDE SEQUENCE</scope>
</reference>
<keyword evidence="10" id="KW-0175">Coiled coil</keyword>
<evidence type="ECO:0000256" key="5">
    <source>
        <dbReference type="ARBA" id="ARBA00022946"/>
    </source>
</evidence>
<protein>
    <recommendedName>
        <fullName evidence="2">NADH:ubiquinone reductase (non-electrogenic)</fullName>
        <ecNumber evidence="2">1.6.5.9</ecNumber>
    </recommendedName>
</protein>
<dbReference type="InterPro" id="IPR012340">
    <property type="entry name" value="NA-bd_OB-fold"/>
</dbReference>
<keyword evidence="6" id="KW-0560">Oxidoreductase</keyword>
<feature type="domain" description="EF-hand" evidence="12">
    <location>
        <begin position="921"/>
        <end position="956"/>
    </location>
</feature>
<evidence type="ECO:0000313" key="14">
    <source>
        <dbReference type="Proteomes" id="UP000604046"/>
    </source>
</evidence>
<evidence type="ECO:0000313" key="13">
    <source>
        <dbReference type="EMBL" id="CAE7265885.1"/>
    </source>
</evidence>
<dbReference type="InterPro" id="IPR023753">
    <property type="entry name" value="FAD/NAD-binding_dom"/>
</dbReference>
<feature type="region of interest" description="Disordered" evidence="11">
    <location>
        <begin position="75"/>
        <end position="106"/>
    </location>
</feature>
<dbReference type="PANTHER" id="PTHR43706">
    <property type="entry name" value="NADH DEHYDROGENASE"/>
    <property type="match status" value="1"/>
</dbReference>
<comment type="catalytic activity">
    <reaction evidence="9">
        <text>a ubiquinone + NADH + H(+) = a ubiquinol + NAD(+)</text>
        <dbReference type="Rhea" id="RHEA:23152"/>
        <dbReference type="Rhea" id="RHEA-COMP:9565"/>
        <dbReference type="Rhea" id="RHEA-COMP:9566"/>
        <dbReference type="ChEBI" id="CHEBI:15378"/>
        <dbReference type="ChEBI" id="CHEBI:16389"/>
        <dbReference type="ChEBI" id="CHEBI:17976"/>
        <dbReference type="ChEBI" id="CHEBI:57540"/>
        <dbReference type="ChEBI" id="CHEBI:57945"/>
    </reaction>
</comment>
<evidence type="ECO:0000256" key="2">
    <source>
        <dbReference type="ARBA" id="ARBA00012637"/>
    </source>
</evidence>
<evidence type="ECO:0000259" key="12">
    <source>
        <dbReference type="PROSITE" id="PS50222"/>
    </source>
</evidence>
<gene>
    <name evidence="13" type="primary">NDB1</name>
    <name evidence="13" type="ORF">SNAT2548_LOCUS14055</name>
</gene>
<dbReference type="InterPro" id="IPR002048">
    <property type="entry name" value="EF_hand_dom"/>
</dbReference>
<dbReference type="SUPFAM" id="SSF50249">
    <property type="entry name" value="Nucleic acid-binding proteins"/>
    <property type="match status" value="2"/>
</dbReference>
<dbReference type="OrthoDB" id="3244603at2759"/>
<evidence type="ECO:0000256" key="4">
    <source>
        <dbReference type="ARBA" id="ARBA00022827"/>
    </source>
</evidence>
<dbReference type="PROSITE" id="PS00018">
    <property type="entry name" value="EF_HAND_1"/>
    <property type="match status" value="1"/>
</dbReference>
<dbReference type="GO" id="GO:0050136">
    <property type="term" value="F:NADH dehydrogenase (quinone) (non-electrogenic) activity"/>
    <property type="evidence" value="ECO:0007669"/>
    <property type="project" value="UniProtKB-EC"/>
</dbReference>
<dbReference type="InterPro" id="IPR018247">
    <property type="entry name" value="EF_Hand_1_Ca_BS"/>
</dbReference>
<comment type="catalytic activity">
    <reaction evidence="8">
        <text>a quinone + NADH + H(+) = a quinol + NAD(+)</text>
        <dbReference type="Rhea" id="RHEA:46160"/>
        <dbReference type="ChEBI" id="CHEBI:15378"/>
        <dbReference type="ChEBI" id="CHEBI:24646"/>
        <dbReference type="ChEBI" id="CHEBI:57540"/>
        <dbReference type="ChEBI" id="CHEBI:57945"/>
        <dbReference type="ChEBI" id="CHEBI:132124"/>
        <dbReference type="EC" id="1.6.5.9"/>
    </reaction>
</comment>
<accession>A0A812MGL2</accession>
<keyword evidence="14" id="KW-1185">Reference proteome</keyword>
<sequence>MDAGKLTAEQRARIQLKREQALARKSARLAASSGEGVAKLTVEQRARAQRSREVALARKAAKLAATRFEASCQQSSEQLSATSPAANPAANIASTEDQTSTEAAPSAPAHVANMTLTKHLTTSEATVPAAAASHHSITLIKDLTTTGAGARAWSLKVEVVRKDQELKPTRDGGKWFSAQLRDKTGEVRAAFFQQAALEGFEQLEQGHVFQISGGVAKEAASPNSGVQLTFSKLTLRAASFSTEELEDPLAWTFVTFGQIFDGQIAEGSLVNVRGTVLEEEEQEVLELGSHDAKHRRATLLGEDGETIHVDFWGEASEASYKNADILCLRNMKVRGGRDDDIDYTLSTVSSTRSRSLERGSTSATAELHRELCRHMEEARQQLSEEKLRKEELAARRAARQAARLREKRRLEDLRLKGKLKCKACKRKIIDFTATSDWDTREAVVVGSMDPSACFTALHHTVAPKVHSAALRHAEPLPHGQASSSQSSPNSHMKALAFTGSVAALSRHLHRHRRSRTRVQAVGPVVAAAAAAAKVAAAGKYVAAGAGAASVAAGIKTLSEGRPAQHRSGRKPKVVVLGTGWGSVTFLQGLSEDVANYYDITVVSPRNFFLYTPLLPASTMGSIEERSIVTPIRRVIKGKADFLEAKCEEIDIENKVVKCTRAGTPDFSGDVDYEHFPTDDVPRKMEFNINYDILVYGVGAQTNTFRTPGVEEHAFFFKELSDSRKVREKVTDLFERASLPTSTEEQKKRWLTFVVVGGGPTGVEVAADMADFIEGDASDLYPNLMDYVSVKLVNTGDFLLSTYDRGISQKCIEIFEDKGVEVMAGYRVTEITKKEILMKQKDGESMSLEYGCVVWAAGIRQNELTSQLKDSLIKLNEGVSDGNVNILKTQANGIITDDWLQVRGSGGSIYALGDAASVRHERTSPYADQLFQAADLDKSGDLTLTELRDLFQGASDEFPQLEEYAQYLSAAVEDEGPRVNAIAKVFGAALERERQAWKKAKELVSQRASDRTKRKGTAAVEEDFTEADANKNKVFDLEDRLRKVTYH</sequence>
<evidence type="ECO:0000256" key="3">
    <source>
        <dbReference type="ARBA" id="ARBA00022630"/>
    </source>
</evidence>
<proteinExistence type="inferred from homology"/>
<dbReference type="EMBL" id="CAJNDS010001569">
    <property type="protein sequence ID" value="CAE7265885.1"/>
    <property type="molecule type" value="Genomic_DNA"/>
</dbReference>
<keyword evidence="4" id="KW-0274">FAD</keyword>
<feature type="compositionally biased region" description="Low complexity" evidence="11">
    <location>
        <begin position="81"/>
        <end position="95"/>
    </location>
</feature>
<evidence type="ECO:0000256" key="1">
    <source>
        <dbReference type="ARBA" id="ARBA00005272"/>
    </source>
</evidence>
<dbReference type="PANTHER" id="PTHR43706:SF47">
    <property type="entry name" value="EXTERNAL NADH-UBIQUINONE OXIDOREDUCTASE 1, MITOCHONDRIAL-RELATED"/>
    <property type="match status" value="1"/>
</dbReference>
<dbReference type="InterPro" id="IPR036188">
    <property type="entry name" value="FAD/NAD-bd_sf"/>
</dbReference>
<dbReference type="Pfam" id="PF01336">
    <property type="entry name" value="tRNA_anti-codon"/>
    <property type="match status" value="1"/>
</dbReference>
<dbReference type="Gene3D" id="3.50.50.100">
    <property type="match status" value="1"/>
</dbReference>
<dbReference type="Gene3D" id="2.40.50.140">
    <property type="entry name" value="Nucleic acid-binding proteins"/>
    <property type="match status" value="1"/>
</dbReference>
<evidence type="ECO:0000256" key="6">
    <source>
        <dbReference type="ARBA" id="ARBA00023002"/>
    </source>
</evidence>
<evidence type="ECO:0000256" key="10">
    <source>
        <dbReference type="SAM" id="Coils"/>
    </source>
</evidence>
<dbReference type="GO" id="GO:0003676">
    <property type="term" value="F:nucleic acid binding"/>
    <property type="evidence" value="ECO:0007669"/>
    <property type="project" value="InterPro"/>
</dbReference>
<dbReference type="GO" id="GO:0005509">
    <property type="term" value="F:calcium ion binding"/>
    <property type="evidence" value="ECO:0007669"/>
    <property type="project" value="InterPro"/>
</dbReference>
<dbReference type="InterPro" id="IPR045024">
    <property type="entry name" value="NDH-2"/>
</dbReference>
<dbReference type="PROSITE" id="PS50222">
    <property type="entry name" value="EF_HAND_2"/>
    <property type="match status" value="1"/>
</dbReference>
<evidence type="ECO:0000256" key="7">
    <source>
        <dbReference type="ARBA" id="ARBA00023027"/>
    </source>
</evidence>
<evidence type="ECO:0000256" key="11">
    <source>
        <dbReference type="SAM" id="MobiDB-lite"/>
    </source>
</evidence>
<organism evidence="13 14">
    <name type="scientific">Symbiodinium natans</name>
    <dbReference type="NCBI Taxonomy" id="878477"/>
    <lineage>
        <taxon>Eukaryota</taxon>
        <taxon>Sar</taxon>
        <taxon>Alveolata</taxon>
        <taxon>Dinophyceae</taxon>
        <taxon>Suessiales</taxon>
        <taxon>Symbiodiniaceae</taxon>
        <taxon>Symbiodinium</taxon>
    </lineage>
</organism>
<dbReference type="InterPro" id="IPR004365">
    <property type="entry name" value="NA-bd_OB_tRNA"/>
</dbReference>
<dbReference type="Pfam" id="PF07992">
    <property type="entry name" value="Pyr_redox_2"/>
    <property type="match status" value="1"/>
</dbReference>
<dbReference type="GO" id="GO:0005739">
    <property type="term" value="C:mitochondrion"/>
    <property type="evidence" value="ECO:0007669"/>
    <property type="project" value="TreeGrafter"/>
</dbReference>
<comment type="similarity">
    <text evidence="1">Belongs to the NADH dehydrogenase family.</text>
</comment>
<dbReference type="SUPFAM" id="SSF51905">
    <property type="entry name" value="FAD/NAD(P)-binding domain"/>
    <property type="match status" value="2"/>
</dbReference>
<keyword evidence="7" id="KW-0520">NAD</keyword>
<evidence type="ECO:0000256" key="9">
    <source>
        <dbReference type="ARBA" id="ARBA00049010"/>
    </source>
</evidence>
<name>A0A812MGL2_9DINO</name>
<keyword evidence="5" id="KW-0809">Transit peptide</keyword>
<keyword evidence="3" id="KW-0285">Flavoprotein</keyword>